<protein>
    <submittedName>
        <fullName evidence="1">Uncharacterized protein</fullName>
    </submittedName>
</protein>
<dbReference type="Proteomes" id="UP001164250">
    <property type="component" value="Chromosome 6"/>
</dbReference>
<evidence type="ECO:0000313" key="2">
    <source>
        <dbReference type="Proteomes" id="UP001164250"/>
    </source>
</evidence>
<gene>
    <name evidence="1" type="ORF">Patl1_15366</name>
</gene>
<comment type="caution">
    <text evidence="1">The sequence shown here is derived from an EMBL/GenBank/DDBJ whole genome shotgun (WGS) entry which is preliminary data.</text>
</comment>
<name>A0ACC1BB03_9ROSI</name>
<accession>A0ACC1BB03</accession>
<organism evidence="1 2">
    <name type="scientific">Pistacia atlantica</name>
    <dbReference type="NCBI Taxonomy" id="434234"/>
    <lineage>
        <taxon>Eukaryota</taxon>
        <taxon>Viridiplantae</taxon>
        <taxon>Streptophyta</taxon>
        <taxon>Embryophyta</taxon>
        <taxon>Tracheophyta</taxon>
        <taxon>Spermatophyta</taxon>
        <taxon>Magnoliopsida</taxon>
        <taxon>eudicotyledons</taxon>
        <taxon>Gunneridae</taxon>
        <taxon>Pentapetalae</taxon>
        <taxon>rosids</taxon>
        <taxon>malvids</taxon>
        <taxon>Sapindales</taxon>
        <taxon>Anacardiaceae</taxon>
        <taxon>Pistacia</taxon>
    </lineage>
</organism>
<sequence>MTIRDSKYGLIRNGVERDTGRVWEQKLMILFLYLVFENLPWDLDDFGRRQATIENQVSIKILTRFLSISDILLGILRGIEYLRSQNCVHEDLRPEFVLFDPNSKRVKVAYFGEPKSMDDLVSDWCLDNPAVALKAACLYYQAPEILFNGSSKVVDMWAVGCIFGEMLTGQPLFCSNTWLHLVASIFGVLGEPKPEVYGKIEITTDGLLTLSKNFDYKVRLDKNVSGLEPAGIDLISRMLCLDPEQRITPREALEHEYFKDL</sequence>
<evidence type="ECO:0000313" key="1">
    <source>
        <dbReference type="EMBL" id="KAJ0096093.1"/>
    </source>
</evidence>
<dbReference type="EMBL" id="CM047902">
    <property type="protein sequence ID" value="KAJ0096093.1"/>
    <property type="molecule type" value="Genomic_DNA"/>
</dbReference>
<proteinExistence type="predicted"/>
<keyword evidence="2" id="KW-1185">Reference proteome</keyword>
<reference evidence="2" key="1">
    <citation type="journal article" date="2023" name="G3 (Bethesda)">
        <title>Genome assembly and association tests identify interacting loci associated with vigor, precocity, and sex in interspecific pistachio rootstocks.</title>
        <authorList>
            <person name="Palmer W."/>
            <person name="Jacygrad E."/>
            <person name="Sagayaradj S."/>
            <person name="Cavanaugh K."/>
            <person name="Han R."/>
            <person name="Bertier L."/>
            <person name="Beede B."/>
            <person name="Kafkas S."/>
            <person name="Golino D."/>
            <person name="Preece J."/>
            <person name="Michelmore R."/>
        </authorList>
    </citation>
    <scope>NUCLEOTIDE SEQUENCE [LARGE SCALE GENOMIC DNA]</scope>
</reference>